<comment type="caution">
    <text evidence="1">The sequence shown here is derived from an EMBL/GenBank/DDBJ whole genome shotgun (WGS) entry which is preliminary data.</text>
</comment>
<accession>A0AA87ZVZ9</accession>
<keyword evidence="2" id="KW-1185">Reference proteome</keyword>
<gene>
    <name evidence="1" type="ORF">TIFTF001_003941</name>
</gene>
<protein>
    <submittedName>
        <fullName evidence="1">Uncharacterized protein</fullName>
    </submittedName>
</protein>
<evidence type="ECO:0000313" key="1">
    <source>
        <dbReference type="EMBL" id="GMN33061.1"/>
    </source>
</evidence>
<proteinExistence type="predicted"/>
<dbReference type="EMBL" id="BTGU01000004">
    <property type="protein sequence ID" value="GMN33061.1"/>
    <property type="molecule type" value="Genomic_DNA"/>
</dbReference>
<reference evidence="1" key="1">
    <citation type="submission" date="2023-07" db="EMBL/GenBank/DDBJ databases">
        <title>draft genome sequence of fig (Ficus carica).</title>
        <authorList>
            <person name="Takahashi T."/>
            <person name="Nishimura K."/>
        </authorList>
    </citation>
    <scope>NUCLEOTIDE SEQUENCE</scope>
</reference>
<dbReference type="Proteomes" id="UP001187192">
    <property type="component" value="Unassembled WGS sequence"/>
</dbReference>
<name>A0AA87ZVZ9_FICCA</name>
<dbReference type="AlphaFoldDB" id="A0AA87ZVZ9"/>
<organism evidence="1 2">
    <name type="scientific">Ficus carica</name>
    <name type="common">Common fig</name>
    <dbReference type="NCBI Taxonomy" id="3494"/>
    <lineage>
        <taxon>Eukaryota</taxon>
        <taxon>Viridiplantae</taxon>
        <taxon>Streptophyta</taxon>
        <taxon>Embryophyta</taxon>
        <taxon>Tracheophyta</taxon>
        <taxon>Spermatophyta</taxon>
        <taxon>Magnoliopsida</taxon>
        <taxon>eudicotyledons</taxon>
        <taxon>Gunneridae</taxon>
        <taxon>Pentapetalae</taxon>
        <taxon>rosids</taxon>
        <taxon>fabids</taxon>
        <taxon>Rosales</taxon>
        <taxon>Moraceae</taxon>
        <taxon>Ficeae</taxon>
        <taxon>Ficus</taxon>
    </lineage>
</organism>
<sequence length="73" mass="7905">MIFSSLVIGRTIVWSTVLGASPEAKILQNFDSGSGEIHMVVALLLVVFIARGFDNSPQGFLLLSCLCFGLQYL</sequence>
<evidence type="ECO:0000313" key="2">
    <source>
        <dbReference type="Proteomes" id="UP001187192"/>
    </source>
</evidence>